<keyword evidence="2" id="KW-1185">Reference proteome</keyword>
<dbReference type="RefSeq" id="WP_079638669.1">
    <property type="nucleotide sequence ID" value="NZ_FUYP01000011.1"/>
</dbReference>
<name>A0A1T5CST5_9SPHN</name>
<reference evidence="2" key="1">
    <citation type="submission" date="2017-02" db="EMBL/GenBank/DDBJ databases">
        <authorList>
            <person name="Varghese N."/>
            <person name="Submissions S."/>
        </authorList>
    </citation>
    <scope>NUCLEOTIDE SEQUENCE [LARGE SCALE GENOMIC DNA]</scope>
    <source>
        <strain evidence="2">R11H</strain>
    </source>
</reference>
<dbReference type="EMBL" id="FUYP01000011">
    <property type="protein sequence ID" value="SKB62250.1"/>
    <property type="molecule type" value="Genomic_DNA"/>
</dbReference>
<protein>
    <submittedName>
        <fullName evidence="1">Uncharacterized protein</fullName>
    </submittedName>
</protein>
<evidence type="ECO:0000313" key="1">
    <source>
        <dbReference type="EMBL" id="SKB62250.1"/>
    </source>
</evidence>
<dbReference type="Proteomes" id="UP000190044">
    <property type="component" value="Unassembled WGS sequence"/>
</dbReference>
<sequence length="151" mass="16445">MEINAISKGAWGALAIIALGIGLLIAYESATGAPQARAQEAYVAAIAKVKSRNPDIPDIDAKLIAVGETPGGDCNLLRPTQSDIESYATRTSIPVGRVPGFLRETCLKSFSPLTPEERQARRIREEQRAEDIRSLRKHAWCAENDIDCSRL</sequence>
<gene>
    <name evidence="1" type="ORF">SAMN06295937_101164</name>
</gene>
<proteinExistence type="predicted"/>
<dbReference type="AlphaFoldDB" id="A0A1T5CST5"/>
<evidence type="ECO:0000313" key="2">
    <source>
        <dbReference type="Proteomes" id="UP000190044"/>
    </source>
</evidence>
<accession>A0A1T5CST5</accession>
<organism evidence="1 2">
    <name type="scientific">Sphingopyxis flava</name>
    <dbReference type="NCBI Taxonomy" id="1507287"/>
    <lineage>
        <taxon>Bacteria</taxon>
        <taxon>Pseudomonadati</taxon>
        <taxon>Pseudomonadota</taxon>
        <taxon>Alphaproteobacteria</taxon>
        <taxon>Sphingomonadales</taxon>
        <taxon>Sphingomonadaceae</taxon>
        <taxon>Sphingopyxis</taxon>
    </lineage>
</organism>